<evidence type="ECO:0000313" key="1">
    <source>
        <dbReference type="EMBL" id="KAJ7038643.1"/>
    </source>
</evidence>
<keyword evidence="2" id="KW-1185">Reference proteome</keyword>
<dbReference type="EMBL" id="JARJCM010000031">
    <property type="protein sequence ID" value="KAJ7038643.1"/>
    <property type="molecule type" value="Genomic_DNA"/>
</dbReference>
<name>A0AAD6T6G8_9AGAR</name>
<dbReference type="Proteomes" id="UP001218188">
    <property type="component" value="Unassembled WGS sequence"/>
</dbReference>
<sequence length="225" mass="24927">MSPLARHDPQNGRCTLDGLITIALIFESSTDSSRFQSQTSSQIDSTPSVNSCGKLLCTNQSTGVDFATEPRPLKSRMLRPFVLHAYRRCVSLDAPTGTTPNYTASPIITRNLLREYSLSATSLLSLHSIWLPKVSPFLLFSSLGHSGNVRRKSSPTWHKVAGHSYGTTVLSGADTMVWFWCVNTGISHREIIHVGFLGCERVRRWIRWVSMVNSRGAKTSDIGNM</sequence>
<gene>
    <name evidence="1" type="ORF">C8F04DRAFT_1179659</name>
</gene>
<dbReference type="AlphaFoldDB" id="A0AAD6T6G8"/>
<organism evidence="1 2">
    <name type="scientific">Mycena alexandri</name>
    <dbReference type="NCBI Taxonomy" id="1745969"/>
    <lineage>
        <taxon>Eukaryota</taxon>
        <taxon>Fungi</taxon>
        <taxon>Dikarya</taxon>
        <taxon>Basidiomycota</taxon>
        <taxon>Agaricomycotina</taxon>
        <taxon>Agaricomycetes</taxon>
        <taxon>Agaricomycetidae</taxon>
        <taxon>Agaricales</taxon>
        <taxon>Marasmiineae</taxon>
        <taxon>Mycenaceae</taxon>
        <taxon>Mycena</taxon>
    </lineage>
</organism>
<reference evidence="1" key="1">
    <citation type="submission" date="2023-03" db="EMBL/GenBank/DDBJ databases">
        <title>Massive genome expansion in bonnet fungi (Mycena s.s.) driven by repeated elements and novel gene families across ecological guilds.</title>
        <authorList>
            <consortium name="Lawrence Berkeley National Laboratory"/>
            <person name="Harder C.B."/>
            <person name="Miyauchi S."/>
            <person name="Viragh M."/>
            <person name="Kuo A."/>
            <person name="Thoen E."/>
            <person name="Andreopoulos B."/>
            <person name="Lu D."/>
            <person name="Skrede I."/>
            <person name="Drula E."/>
            <person name="Henrissat B."/>
            <person name="Morin E."/>
            <person name="Kohler A."/>
            <person name="Barry K."/>
            <person name="LaButti K."/>
            <person name="Morin E."/>
            <person name="Salamov A."/>
            <person name="Lipzen A."/>
            <person name="Mereny Z."/>
            <person name="Hegedus B."/>
            <person name="Baldrian P."/>
            <person name="Stursova M."/>
            <person name="Weitz H."/>
            <person name="Taylor A."/>
            <person name="Grigoriev I.V."/>
            <person name="Nagy L.G."/>
            <person name="Martin F."/>
            <person name="Kauserud H."/>
        </authorList>
    </citation>
    <scope>NUCLEOTIDE SEQUENCE</scope>
    <source>
        <strain evidence="1">CBHHK200</strain>
    </source>
</reference>
<evidence type="ECO:0000313" key="2">
    <source>
        <dbReference type="Proteomes" id="UP001218188"/>
    </source>
</evidence>
<comment type="caution">
    <text evidence="1">The sequence shown here is derived from an EMBL/GenBank/DDBJ whole genome shotgun (WGS) entry which is preliminary data.</text>
</comment>
<proteinExistence type="predicted"/>
<protein>
    <submittedName>
        <fullName evidence="1">Uncharacterized protein</fullName>
    </submittedName>
</protein>
<accession>A0AAD6T6G8</accession>